<evidence type="ECO:0000313" key="8">
    <source>
        <dbReference type="Proteomes" id="UP000811255"/>
    </source>
</evidence>
<dbReference type="Proteomes" id="UP000811255">
    <property type="component" value="Unassembled WGS sequence"/>
</dbReference>
<evidence type="ECO:0000256" key="1">
    <source>
        <dbReference type="ARBA" id="ARBA00004496"/>
    </source>
</evidence>
<organism evidence="7 8">
    <name type="scientific">Croceibacterium selenioxidans</name>
    <dbReference type="NCBI Taxonomy" id="2838833"/>
    <lineage>
        <taxon>Bacteria</taxon>
        <taxon>Pseudomonadati</taxon>
        <taxon>Pseudomonadota</taxon>
        <taxon>Alphaproteobacteria</taxon>
        <taxon>Sphingomonadales</taxon>
        <taxon>Erythrobacteraceae</taxon>
        <taxon>Croceibacterium</taxon>
    </lineage>
</organism>
<sequence>MDSDRRAPHRERKAPKPLNKTRLEEMALAYVARFATSAAKLERYLQRKLRERGWEGEAQPDLRALVERYQGLGYVDDVVYARSKSGSLLRRGYGARRVSQALGEAGIAEEIRDETRASPAEERRAALTLARRRGFGPFGKSLPDREKREKQVAAMLRAGHPLDSARKMVDAPDPTVAEEWAAELDDES</sequence>
<proteinExistence type="inferred from homology"/>
<comment type="subcellular location">
    <subcellularLocation>
        <location evidence="1">Cytoplasm</location>
    </subcellularLocation>
</comment>
<dbReference type="InterPro" id="IPR053924">
    <property type="entry name" value="RecX_HTH_2nd"/>
</dbReference>
<evidence type="ECO:0000256" key="4">
    <source>
        <dbReference type="ARBA" id="ARBA00022490"/>
    </source>
</evidence>
<evidence type="ECO:0000259" key="6">
    <source>
        <dbReference type="Pfam" id="PF02631"/>
    </source>
</evidence>
<evidence type="ECO:0000313" key="7">
    <source>
        <dbReference type="EMBL" id="MBT2134862.1"/>
    </source>
</evidence>
<keyword evidence="8" id="KW-1185">Reference proteome</keyword>
<reference evidence="7 8" key="1">
    <citation type="submission" date="2021-05" db="EMBL/GenBank/DDBJ databases">
        <title>Croceibacterium sp. LX-88 genome sequence.</title>
        <authorList>
            <person name="Luo X."/>
        </authorList>
    </citation>
    <scope>NUCLEOTIDE SEQUENCE [LARGE SCALE GENOMIC DNA]</scope>
    <source>
        <strain evidence="7 8">LX-88</strain>
    </source>
</reference>
<evidence type="ECO:0000256" key="5">
    <source>
        <dbReference type="SAM" id="MobiDB-lite"/>
    </source>
</evidence>
<name>A0ABS5W6X6_9SPHN</name>
<evidence type="ECO:0000256" key="3">
    <source>
        <dbReference type="ARBA" id="ARBA00018111"/>
    </source>
</evidence>
<feature type="region of interest" description="Disordered" evidence="5">
    <location>
        <begin position="157"/>
        <end position="176"/>
    </location>
</feature>
<evidence type="ECO:0000256" key="2">
    <source>
        <dbReference type="ARBA" id="ARBA00009695"/>
    </source>
</evidence>
<dbReference type="EMBL" id="JAHFVK010000002">
    <property type="protein sequence ID" value="MBT2134862.1"/>
    <property type="molecule type" value="Genomic_DNA"/>
</dbReference>
<feature type="domain" description="RecX second three-helical" evidence="6">
    <location>
        <begin position="76"/>
        <end position="114"/>
    </location>
</feature>
<protein>
    <recommendedName>
        <fullName evidence="3">Regulatory protein RecX</fullName>
    </recommendedName>
</protein>
<accession>A0ABS5W6X6</accession>
<gene>
    <name evidence="7" type="ORF">KK137_11005</name>
</gene>
<keyword evidence="4" id="KW-0963">Cytoplasm</keyword>
<feature type="region of interest" description="Disordered" evidence="5">
    <location>
        <begin position="1"/>
        <end position="20"/>
    </location>
</feature>
<comment type="caution">
    <text evidence="7">The sequence shown here is derived from an EMBL/GenBank/DDBJ whole genome shotgun (WGS) entry which is preliminary data.</text>
</comment>
<dbReference type="Pfam" id="PF02631">
    <property type="entry name" value="RecX_HTH2"/>
    <property type="match status" value="1"/>
</dbReference>
<comment type="similarity">
    <text evidence="2">Belongs to the RecX family.</text>
</comment>